<dbReference type="InterPro" id="IPR021109">
    <property type="entry name" value="Peptidase_aspartic_dom_sf"/>
</dbReference>
<name>A0A165I606_9APHY</name>
<protein>
    <submittedName>
        <fullName evidence="1">Uncharacterized protein</fullName>
    </submittedName>
</protein>
<dbReference type="AlphaFoldDB" id="A0A165I606"/>
<keyword evidence="2" id="KW-1185">Reference proteome</keyword>
<gene>
    <name evidence="1" type="ORF">LAESUDRAFT_766126</name>
</gene>
<accession>A0A165I606</accession>
<dbReference type="Gene3D" id="2.40.70.10">
    <property type="entry name" value="Acid Proteases"/>
    <property type="match status" value="1"/>
</dbReference>
<dbReference type="RefSeq" id="XP_040770147.1">
    <property type="nucleotide sequence ID" value="XM_040913760.1"/>
</dbReference>
<dbReference type="STRING" id="1314785.A0A165I606"/>
<evidence type="ECO:0000313" key="1">
    <source>
        <dbReference type="EMBL" id="KZT12637.1"/>
    </source>
</evidence>
<sequence>MIPLNHEIRILNADASPNKGGAITHRVVTSILIGGHRSTESLLVTNLGRMSMILGMKFLQEHNPRVDWEHREVMFSRCRHTRKQRVQVCEEEVNLLSQPRLEDEAILPDVHMDDGWDQEDNFINWIDLQDQDLRNMVHDILGISKKVKEQEGKGAFGRTAGRRDTGQRILVQIRPSRISSIWRCVLKEELRKNADA</sequence>
<organism evidence="1 2">
    <name type="scientific">Laetiporus sulphureus 93-53</name>
    <dbReference type="NCBI Taxonomy" id="1314785"/>
    <lineage>
        <taxon>Eukaryota</taxon>
        <taxon>Fungi</taxon>
        <taxon>Dikarya</taxon>
        <taxon>Basidiomycota</taxon>
        <taxon>Agaricomycotina</taxon>
        <taxon>Agaricomycetes</taxon>
        <taxon>Polyporales</taxon>
        <taxon>Laetiporus</taxon>
    </lineage>
</organism>
<dbReference type="Proteomes" id="UP000076871">
    <property type="component" value="Unassembled WGS sequence"/>
</dbReference>
<evidence type="ECO:0000313" key="2">
    <source>
        <dbReference type="Proteomes" id="UP000076871"/>
    </source>
</evidence>
<dbReference type="GeneID" id="63830788"/>
<dbReference type="OrthoDB" id="128646at2759"/>
<dbReference type="EMBL" id="KV427605">
    <property type="protein sequence ID" value="KZT12637.1"/>
    <property type="molecule type" value="Genomic_DNA"/>
</dbReference>
<reference evidence="1 2" key="1">
    <citation type="journal article" date="2016" name="Mol. Biol. Evol.">
        <title>Comparative Genomics of Early-Diverging Mushroom-Forming Fungi Provides Insights into the Origins of Lignocellulose Decay Capabilities.</title>
        <authorList>
            <person name="Nagy L.G."/>
            <person name="Riley R."/>
            <person name="Tritt A."/>
            <person name="Adam C."/>
            <person name="Daum C."/>
            <person name="Floudas D."/>
            <person name="Sun H."/>
            <person name="Yadav J.S."/>
            <person name="Pangilinan J."/>
            <person name="Larsson K.H."/>
            <person name="Matsuura K."/>
            <person name="Barry K."/>
            <person name="Labutti K."/>
            <person name="Kuo R."/>
            <person name="Ohm R.A."/>
            <person name="Bhattacharya S.S."/>
            <person name="Shirouzu T."/>
            <person name="Yoshinaga Y."/>
            <person name="Martin F.M."/>
            <person name="Grigoriev I.V."/>
            <person name="Hibbett D.S."/>
        </authorList>
    </citation>
    <scope>NUCLEOTIDE SEQUENCE [LARGE SCALE GENOMIC DNA]</scope>
    <source>
        <strain evidence="1 2">93-53</strain>
    </source>
</reference>
<dbReference type="InParanoid" id="A0A165I606"/>
<proteinExistence type="predicted"/>